<dbReference type="InterPro" id="IPR016181">
    <property type="entry name" value="Acyl_CoA_acyltransferase"/>
</dbReference>
<dbReference type="AlphaFoldDB" id="A0A4P6KDV6"/>
<dbReference type="PANTHER" id="PTHR13947:SF37">
    <property type="entry name" value="LD18367P"/>
    <property type="match status" value="1"/>
</dbReference>
<evidence type="ECO:0000256" key="1">
    <source>
        <dbReference type="ARBA" id="ARBA00022679"/>
    </source>
</evidence>
<dbReference type="PANTHER" id="PTHR13947">
    <property type="entry name" value="GNAT FAMILY N-ACETYLTRANSFERASE"/>
    <property type="match status" value="1"/>
</dbReference>
<feature type="domain" description="N-acetyltransferase" evidence="2">
    <location>
        <begin position="1"/>
        <end position="169"/>
    </location>
</feature>
<gene>
    <name evidence="3" type="ORF">EVS81_06860</name>
</gene>
<dbReference type="Proteomes" id="UP000289260">
    <property type="component" value="Chromosome"/>
</dbReference>
<dbReference type="InterPro" id="IPR000182">
    <property type="entry name" value="GNAT_dom"/>
</dbReference>
<sequence>MRIRRIARPGDTDAFGSAEQDIAAASALVREAYEGDYRLEEAYLAEIADVRGRAAAAEVWVAEDPGSGALLGTVTVPRPGTRLHEDTAEDEMDVRLLGVARHARGRGVGERLMLHCVDLARRRGAARLVLHTASQMRAAIRLYERMGFTRIPERECEFVAAGETRRLMAYGIWLDNRV</sequence>
<dbReference type="EMBL" id="CP035806">
    <property type="protein sequence ID" value="QBE48585.1"/>
    <property type="molecule type" value="Genomic_DNA"/>
</dbReference>
<dbReference type="CDD" id="cd04301">
    <property type="entry name" value="NAT_SF"/>
    <property type="match status" value="1"/>
</dbReference>
<dbReference type="RefSeq" id="WP_130109720.1">
    <property type="nucleotide sequence ID" value="NZ_CP035806.1"/>
</dbReference>
<dbReference type="KEGG" id="ltr:EVS81_06860"/>
<dbReference type="SUPFAM" id="SSF55729">
    <property type="entry name" value="Acyl-CoA N-acyltransferases (Nat)"/>
    <property type="match status" value="1"/>
</dbReference>
<proteinExistence type="predicted"/>
<dbReference type="GO" id="GO:0008080">
    <property type="term" value="F:N-acetyltransferase activity"/>
    <property type="evidence" value="ECO:0007669"/>
    <property type="project" value="InterPro"/>
</dbReference>
<name>A0A4P6KDV6_9MICO</name>
<protein>
    <submittedName>
        <fullName evidence="3">N-acetyltransferase</fullName>
    </submittedName>
</protein>
<keyword evidence="4" id="KW-1185">Reference proteome</keyword>
<accession>A0A4P6KDV6</accession>
<reference evidence="3 4" key="1">
    <citation type="submission" date="2019-02" db="EMBL/GenBank/DDBJ databases">
        <authorList>
            <person name="Sun L."/>
            <person name="Pan D."/>
            <person name="Wu X."/>
        </authorList>
    </citation>
    <scope>NUCLEOTIDE SEQUENCE [LARGE SCALE GENOMIC DNA]</scope>
    <source>
        <strain evidence="3 4">JW-1</strain>
    </source>
</reference>
<evidence type="ECO:0000313" key="4">
    <source>
        <dbReference type="Proteomes" id="UP000289260"/>
    </source>
</evidence>
<organism evidence="3 4">
    <name type="scientific">Leucobacter triazinivorans</name>
    <dbReference type="NCBI Taxonomy" id="1784719"/>
    <lineage>
        <taxon>Bacteria</taxon>
        <taxon>Bacillati</taxon>
        <taxon>Actinomycetota</taxon>
        <taxon>Actinomycetes</taxon>
        <taxon>Micrococcales</taxon>
        <taxon>Microbacteriaceae</taxon>
        <taxon>Leucobacter</taxon>
    </lineage>
</organism>
<keyword evidence="1 3" id="KW-0808">Transferase</keyword>
<dbReference type="InterPro" id="IPR050769">
    <property type="entry name" value="NAT_camello-type"/>
</dbReference>
<evidence type="ECO:0000259" key="2">
    <source>
        <dbReference type="PROSITE" id="PS51186"/>
    </source>
</evidence>
<dbReference type="OrthoDB" id="273614at2"/>
<evidence type="ECO:0000313" key="3">
    <source>
        <dbReference type="EMBL" id="QBE48585.1"/>
    </source>
</evidence>
<dbReference type="Gene3D" id="3.40.630.30">
    <property type="match status" value="1"/>
</dbReference>
<dbReference type="Pfam" id="PF00583">
    <property type="entry name" value="Acetyltransf_1"/>
    <property type="match status" value="1"/>
</dbReference>
<dbReference type="PROSITE" id="PS51186">
    <property type="entry name" value="GNAT"/>
    <property type="match status" value="1"/>
</dbReference>